<evidence type="ECO:0000313" key="2">
    <source>
        <dbReference type="EMBL" id="MDN7246941.1"/>
    </source>
</evidence>
<reference evidence="2 3" key="1">
    <citation type="submission" date="2023-07" db="EMBL/GenBank/DDBJ databases">
        <title>Novel species in genus Planococcus.</title>
        <authorList>
            <person name="Ning S."/>
        </authorList>
    </citation>
    <scope>NUCLEOTIDE SEQUENCE [LARGE SCALE GENOMIC DNA]</scope>
    <source>
        <strain evidence="2 3">N017</strain>
    </source>
</reference>
<keyword evidence="1" id="KW-0472">Membrane</keyword>
<keyword evidence="1" id="KW-0812">Transmembrane</keyword>
<keyword evidence="3" id="KW-1185">Reference proteome</keyword>
<dbReference type="Proteomes" id="UP001172142">
    <property type="component" value="Unassembled WGS sequence"/>
</dbReference>
<proteinExistence type="predicted"/>
<evidence type="ECO:0000256" key="1">
    <source>
        <dbReference type="SAM" id="Phobius"/>
    </source>
</evidence>
<dbReference type="Pfam" id="PF13131">
    <property type="entry name" value="DUF3951"/>
    <property type="match status" value="1"/>
</dbReference>
<keyword evidence="1" id="KW-1133">Transmembrane helix</keyword>
<accession>A0ABT8NGB7</accession>
<evidence type="ECO:0000313" key="3">
    <source>
        <dbReference type="Proteomes" id="UP001172142"/>
    </source>
</evidence>
<name>A0ABT8NGB7_9BACL</name>
<dbReference type="InterPro" id="IPR025028">
    <property type="entry name" value="DUF3951"/>
</dbReference>
<comment type="caution">
    <text evidence="2">The sequence shown here is derived from an EMBL/GenBank/DDBJ whole genome shotgun (WGS) entry which is preliminary data.</text>
</comment>
<dbReference type="EMBL" id="JAUJWU010000005">
    <property type="protein sequence ID" value="MDN7246941.1"/>
    <property type="molecule type" value="Genomic_DNA"/>
</dbReference>
<sequence>MNPMALMSLGFPVMIIVLVVIALYKVFVKKKSVTPFYTPFDEITGQTGVVFHEEQKVHAEDTDQGDDKDR</sequence>
<protein>
    <submittedName>
        <fullName evidence="2">DUF3951 domain-containing protein</fullName>
    </submittedName>
</protein>
<organism evidence="2 3">
    <name type="scientific">Planococcus shenhongbingii</name>
    <dbReference type="NCBI Taxonomy" id="3058398"/>
    <lineage>
        <taxon>Bacteria</taxon>
        <taxon>Bacillati</taxon>
        <taxon>Bacillota</taxon>
        <taxon>Bacilli</taxon>
        <taxon>Bacillales</taxon>
        <taxon>Caryophanaceae</taxon>
        <taxon>Planococcus</taxon>
    </lineage>
</organism>
<gene>
    <name evidence="2" type="ORF">QWY13_15780</name>
</gene>
<dbReference type="RefSeq" id="WP_301857286.1">
    <property type="nucleotide sequence ID" value="NZ_JAUJWU010000005.1"/>
</dbReference>
<feature type="transmembrane region" description="Helical" evidence="1">
    <location>
        <begin position="6"/>
        <end position="27"/>
    </location>
</feature>